<accession>A0A6M3IUC7</accession>
<gene>
    <name evidence="2" type="ORF">MM415A00442_0023</name>
    <name evidence="1" type="ORF">MM415B00961_0013</name>
</gene>
<reference evidence="1" key="1">
    <citation type="submission" date="2020-03" db="EMBL/GenBank/DDBJ databases">
        <title>The deep terrestrial virosphere.</title>
        <authorList>
            <person name="Holmfeldt K."/>
            <person name="Nilsson E."/>
            <person name="Simone D."/>
            <person name="Lopez-Fernandez M."/>
            <person name="Wu X."/>
            <person name="de Brujin I."/>
            <person name="Lundin D."/>
            <person name="Andersson A."/>
            <person name="Bertilsson S."/>
            <person name="Dopson M."/>
        </authorList>
    </citation>
    <scope>NUCLEOTIDE SEQUENCE</scope>
    <source>
        <strain evidence="2">MM415A00442</strain>
        <strain evidence="1">MM415B00961</strain>
    </source>
</reference>
<evidence type="ECO:0000313" key="1">
    <source>
        <dbReference type="EMBL" id="QJA61339.1"/>
    </source>
</evidence>
<protein>
    <submittedName>
        <fullName evidence="1">Uncharacterized protein</fullName>
    </submittedName>
</protein>
<dbReference type="Gene3D" id="2.40.30.20">
    <property type="match status" value="1"/>
</dbReference>
<sequence length="400" mass="44885">MLKTRLDIRTRVAADCRETQINSAIDEYINQTLQEINDPAWAFEQVLALRGYNHLWSFNRRKTTLLVSAETAQLPRDFDKMSLIRQIETPYKLRFIPDDLFYEYLPNPTTTGTPKWYRLWEDEGVEVRLASDDTIDIVSSSASDTSQTVRIVGYDTNGILQTESLSLNGITTVNGTITYDSNKVLRVSKSASTAGIITISANSVTLLKLAPTELSERFKIISLYPIPPTLSGSITAFADYSGTVTGTVSVTDASHGLATGQTITISGTTNYNGTYSITKIDDNTFYITATWVATETGTWVRVVRLYLEYYTRIRDLQGDNDVPDLDNKWIWVVKLGTMAKVYQYQNKETMFTAIQGMYASGVRAMVKSDLVNCDFIPTMRSRFESIDDAMISLPDSYTIT</sequence>
<proteinExistence type="predicted"/>
<dbReference type="AlphaFoldDB" id="A0A6M3IUC7"/>
<dbReference type="EMBL" id="MT142480">
    <property type="protein sequence ID" value="QJA82140.1"/>
    <property type="molecule type" value="Genomic_DNA"/>
</dbReference>
<dbReference type="EMBL" id="MT141438">
    <property type="protein sequence ID" value="QJA61339.1"/>
    <property type="molecule type" value="Genomic_DNA"/>
</dbReference>
<evidence type="ECO:0000313" key="2">
    <source>
        <dbReference type="EMBL" id="QJA82140.1"/>
    </source>
</evidence>
<dbReference type="InterPro" id="IPR023366">
    <property type="entry name" value="ATP_synth_asu-like_sf"/>
</dbReference>
<organism evidence="1">
    <name type="scientific">viral metagenome</name>
    <dbReference type="NCBI Taxonomy" id="1070528"/>
    <lineage>
        <taxon>unclassified sequences</taxon>
        <taxon>metagenomes</taxon>
        <taxon>organismal metagenomes</taxon>
    </lineage>
</organism>
<name>A0A6M3IUC7_9ZZZZ</name>